<evidence type="ECO:0000313" key="8">
    <source>
        <dbReference type="Proteomes" id="UP000054558"/>
    </source>
</evidence>
<gene>
    <name evidence="7" type="ORF">KFL_002900140</name>
</gene>
<evidence type="ECO:0000313" key="7">
    <source>
        <dbReference type="EMBL" id="GAQ86461.1"/>
    </source>
</evidence>
<keyword evidence="5" id="KW-0812">Transmembrane</keyword>
<dbReference type="OrthoDB" id="529273at2759"/>
<feature type="domain" description="Glycosyltransferase 61 catalytic" evidence="6">
    <location>
        <begin position="272"/>
        <end position="372"/>
    </location>
</feature>
<feature type="transmembrane region" description="Helical" evidence="5">
    <location>
        <begin position="12"/>
        <end position="31"/>
    </location>
</feature>
<keyword evidence="3" id="KW-0325">Glycoprotein</keyword>
<reference evidence="7 8" key="1">
    <citation type="journal article" date="2014" name="Nat. Commun.">
        <title>Klebsormidium flaccidum genome reveals primary factors for plant terrestrial adaptation.</title>
        <authorList>
            <person name="Hori K."/>
            <person name="Maruyama F."/>
            <person name="Fujisawa T."/>
            <person name="Togashi T."/>
            <person name="Yamamoto N."/>
            <person name="Seo M."/>
            <person name="Sato S."/>
            <person name="Yamada T."/>
            <person name="Mori H."/>
            <person name="Tajima N."/>
            <person name="Moriyama T."/>
            <person name="Ikeuchi M."/>
            <person name="Watanabe M."/>
            <person name="Wada H."/>
            <person name="Kobayashi K."/>
            <person name="Saito M."/>
            <person name="Masuda T."/>
            <person name="Sasaki-Sekimoto Y."/>
            <person name="Mashiguchi K."/>
            <person name="Awai K."/>
            <person name="Shimojima M."/>
            <person name="Masuda S."/>
            <person name="Iwai M."/>
            <person name="Nobusawa T."/>
            <person name="Narise T."/>
            <person name="Kondo S."/>
            <person name="Saito H."/>
            <person name="Sato R."/>
            <person name="Murakawa M."/>
            <person name="Ihara Y."/>
            <person name="Oshima-Yamada Y."/>
            <person name="Ohtaka K."/>
            <person name="Satoh M."/>
            <person name="Sonobe K."/>
            <person name="Ishii M."/>
            <person name="Ohtani R."/>
            <person name="Kanamori-Sato M."/>
            <person name="Honoki R."/>
            <person name="Miyazaki D."/>
            <person name="Mochizuki H."/>
            <person name="Umetsu J."/>
            <person name="Higashi K."/>
            <person name="Shibata D."/>
            <person name="Kamiya Y."/>
            <person name="Sato N."/>
            <person name="Nakamura Y."/>
            <person name="Tabata S."/>
            <person name="Ida S."/>
            <person name="Kurokawa K."/>
            <person name="Ohta H."/>
        </authorList>
    </citation>
    <scope>NUCLEOTIDE SEQUENCE [LARGE SCALE GENOMIC DNA]</scope>
    <source>
        <strain evidence="7 8">NIES-2285</strain>
    </source>
</reference>
<proteinExistence type="predicted"/>
<keyword evidence="8" id="KW-1185">Reference proteome</keyword>
<accession>A0A1Y1IBI7</accession>
<sequence length="576" mass="63764">MDRVPRVYNQTFWIFLVAALGLAIPLGLASLRSNDSAGGVYIDLLFDSTISGKQKSEHALRWGLLQLDNRSAACETLPWNTPGYGPTDREGLQCDNEEHCSFVFSNACFSRNQSATGYVQDKWLVEVASDCHIPNPPTKGCQLESGSAGNRIKILSAEEGVVPGKEGFDKMPTILLDRSRTKNLFEDSAMDIYPLFQNMRLRGWGNCSGRRIAIIDKFDMPSLTERGLPELYYAFKQSETADWRHFSDRKCFQELTLMRTSYKWGCGSHTTATYNPSVTEYGDFIAAHFGLPQQHPRLPERPTLVYLKREANRRINNWAQLARALHIPYTIHSATMSWSEQISAVRNASIVFGTHGAGFALLPHAPIGAVVIEVYNDKQRDRGLYHTVATVSGLSYLKYTVDDHSAIHKVPVEGIPADSLFMYHFADVDLPEKTFQGLDGDLARSIFFDRFVEKKPRAVKAAGSVEGASLIQPLQKGHAARSHLLGGGDASAAVEESRLTANDAFFYNVYAAKAAKKPGRKQGKGGNSSDEDSDAGAPSATKAKKERSGGRRQGTRATRILRTRIVIVTMTLCERC</sequence>
<keyword evidence="2" id="KW-0808">Transferase</keyword>
<dbReference type="AlphaFoldDB" id="A0A1Y1IBI7"/>
<dbReference type="GO" id="GO:0005794">
    <property type="term" value="C:Golgi apparatus"/>
    <property type="evidence" value="ECO:0007669"/>
    <property type="project" value="UniProtKB-ARBA"/>
</dbReference>
<evidence type="ECO:0000259" key="6">
    <source>
        <dbReference type="Pfam" id="PF04577"/>
    </source>
</evidence>
<name>A0A1Y1IBI7_KLENI</name>
<feature type="region of interest" description="Disordered" evidence="4">
    <location>
        <begin position="517"/>
        <end position="557"/>
    </location>
</feature>
<evidence type="ECO:0000256" key="3">
    <source>
        <dbReference type="ARBA" id="ARBA00023180"/>
    </source>
</evidence>
<evidence type="ECO:0000256" key="4">
    <source>
        <dbReference type="SAM" id="MobiDB-lite"/>
    </source>
</evidence>
<dbReference type="PANTHER" id="PTHR20961">
    <property type="entry name" value="GLYCOSYLTRANSFERASE"/>
    <property type="match status" value="1"/>
</dbReference>
<dbReference type="InterPro" id="IPR007657">
    <property type="entry name" value="Glycosyltransferase_61"/>
</dbReference>
<organism evidence="7 8">
    <name type="scientific">Klebsormidium nitens</name>
    <name type="common">Green alga</name>
    <name type="synonym">Ulothrix nitens</name>
    <dbReference type="NCBI Taxonomy" id="105231"/>
    <lineage>
        <taxon>Eukaryota</taxon>
        <taxon>Viridiplantae</taxon>
        <taxon>Streptophyta</taxon>
        <taxon>Klebsormidiophyceae</taxon>
        <taxon>Klebsormidiales</taxon>
        <taxon>Klebsormidiaceae</taxon>
        <taxon>Klebsormidium</taxon>
    </lineage>
</organism>
<evidence type="ECO:0000256" key="5">
    <source>
        <dbReference type="SAM" id="Phobius"/>
    </source>
</evidence>
<protein>
    <recommendedName>
        <fullName evidence="6">Glycosyltransferase 61 catalytic domain-containing protein</fullName>
    </recommendedName>
</protein>
<keyword evidence="5" id="KW-0472">Membrane</keyword>
<dbReference type="EMBL" id="DF237239">
    <property type="protein sequence ID" value="GAQ86461.1"/>
    <property type="molecule type" value="Genomic_DNA"/>
</dbReference>
<evidence type="ECO:0000256" key="1">
    <source>
        <dbReference type="ARBA" id="ARBA00022676"/>
    </source>
</evidence>
<dbReference type="Proteomes" id="UP000054558">
    <property type="component" value="Unassembled WGS sequence"/>
</dbReference>
<dbReference type="Pfam" id="PF04577">
    <property type="entry name" value="Glyco_transf_61"/>
    <property type="match status" value="1"/>
</dbReference>
<dbReference type="GO" id="GO:0016763">
    <property type="term" value="F:pentosyltransferase activity"/>
    <property type="evidence" value="ECO:0007669"/>
    <property type="project" value="UniProtKB-ARBA"/>
</dbReference>
<keyword evidence="1" id="KW-0328">Glycosyltransferase</keyword>
<dbReference type="InterPro" id="IPR049625">
    <property type="entry name" value="Glyco_transf_61_cat"/>
</dbReference>
<evidence type="ECO:0000256" key="2">
    <source>
        <dbReference type="ARBA" id="ARBA00022679"/>
    </source>
</evidence>
<keyword evidence="5" id="KW-1133">Transmembrane helix</keyword>